<name>A0A1Q2HVP8_9CORY</name>
<dbReference type="Proteomes" id="UP000217209">
    <property type="component" value="Chromosome"/>
</dbReference>
<gene>
    <name evidence="2" type="ORF">CGLAU_04430</name>
</gene>
<proteinExistence type="predicted"/>
<evidence type="ECO:0000313" key="2">
    <source>
        <dbReference type="EMBL" id="AQQ14860.1"/>
    </source>
</evidence>
<keyword evidence="1" id="KW-0812">Transmembrane</keyword>
<keyword evidence="3" id="KW-1185">Reference proteome</keyword>
<keyword evidence="1" id="KW-1133">Transmembrane helix</keyword>
<dbReference type="InterPro" id="IPR025339">
    <property type="entry name" value="DUF4245"/>
</dbReference>
<feature type="transmembrane region" description="Helical" evidence="1">
    <location>
        <begin position="38"/>
        <end position="58"/>
    </location>
</feature>
<evidence type="ECO:0008006" key="4">
    <source>
        <dbReference type="Google" id="ProtNLM"/>
    </source>
</evidence>
<protein>
    <recommendedName>
        <fullName evidence="4">DUF4245 domain-containing protein</fullName>
    </recommendedName>
</protein>
<dbReference type="EMBL" id="CP019688">
    <property type="protein sequence ID" value="AQQ14860.1"/>
    <property type="molecule type" value="Genomic_DNA"/>
</dbReference>
<evidence type="ECO:0000313" key="3">
    <source>
        <dbReference type="Proteomes" id="UP000217209"/>
    </source>
</evidence>
<keyword evidence="1" id="KW-0472">Membrane</keyword>
<dbReference type="Pfam" id="PF14030">
    <property type="entry name" value="DUF4245"/>
    <property type="match status" value="1"/>
</dbReference>
<dbReference type="AlphaFoldDB" id="A0A1Q2HVP8"/>
<reference evidence="2 3" key="1">
    <citation type="submission" date="2016-12" db="EMBL/GenBank/DDBJ databases">
        <authorList>
            <person name="Song W.-J."/>
            <person name="Kurnit D.M."/>
        </authorList>
    </citation>
    <scope>NUCLEOTIDE SEQUENCE [LARGE SCALE GENOMIC DNA]</scope>
    <source>
        <strain evidence="2 3">DSM 30827</strain>
    </source>
</reference>
<organism evidence="2 3">
    <name type="scientific">Corynebacterium glaucum</name>
    <dbReference type="NCBI Taxonomy" id="187491"/>
    <lineage>
        <taxon>Bacteria</taxon>
        <taxon>Bacillati</taxon>
        <taxon>Actinomycetota</taxon>
        <taxon>Actinomycetes</taxon>
        <taxon>Mycobacteriales</taxon>
        <taxon>Corynebacteriaceae</taxon>
        <taxon>Corynebacterium</taxon>
    </lineage>
</organism>
<sequence>MARDASNGAATAQIDHRAILERVAQNSKPRVFQDGRDMFFNVTVVVVLMLIGVGATGLCTYNPGRPEQGPVQEVDARTFLELEARAVDFPVRYPEMPEGWVTNSARRSVVDQQPAPVVGWVTPDGGFLQLTQTGADLETAIEAQDSQPRPHESSVDIEGVTARVLRGDDSDVRPIWAVDAGDARWVLTGAGTDDEFRALIAATLAANPINAEAAR</sequence>
<dbReference type="KEGG" id="cgv:CGLAU_04430"/>
<accession>A0A1Q2HVP8</accession>
<evidence type="ECO:0000256" key="1">
    <source>
        <dbReference type="SAM" id="Phobius"/>
    </source>
</evidence>